<dbReference type="EMBL" id="CP025001">
    <property type="protein sequence ID" value="AUJ75502.1"/>
    <property type="molecule type" value="Genomic_DNA"/>
</dbReference>
<sequence length="289" mass="33698">MSELVFTRINTKINTSGPIILSMNAAELIVLAQEKRKDKYINRIFIFRNRDGYLRHRYQIETSKKITGVQKSGDLFLFIIHMDYKDGMVHEEPNIYVWHPIKGFCHSFYGGRYIRSMTVDSANHLWLGYDEAGIFSCLDDDISSKGVTRFPFTDGTWKSRCESFCTYPHLIDHFYGAYAEKNALYLHYHTLGEDYIRKVDLQGETLSFQKADFDFSAQFKIDSSYYFLIRNEASCRIDKALKFHNMTKQAGQYQLTDKVSRKALRFTQVTAYQDKAAGIDESNRLYLLS</sequence>
<reference evidence="1 2" key="1">
    <citation type="submission" date="2017-11" db="EMBL/GenBank/DDBJ databases">
        <title>Genome sequence and genome mining of multiple bioactive secondary metabolites from a deep sea-derived Bacillus siamensis SCSIO 05746.</title>
        <authorList>
            <person name="Pan H.-Q."/>
            <person name="Ju J.-H."/>
        </authorList>
    </citation>
    <scope>NUCLEOTIDE SEQUENCE [LARGE SCALE GENOMIC DNA]</scope>
    <source>
        <strain evidence="1 2">SCSIO 05746</strain>
    </source>
</reference>
<evidence type="ECO:0000313" key="2">
    <source>
        <dbReference type="Proteomes" id="UP000234366"/>
    </source>
</evidence>
<dbReference type="RefSeq" id="WP_060963915.1">
    <property type="nucleotide sequence ID" value="NZ_CP025001.1"/>
</dbReference>
<proteinExistence type="predicted"/>
<keyword evidence="2" id="KW-1185">Reference proteome</keyword>
<organism evidence="1 2">
    <name type="scientific">Bacillus siamensis</name>
    <dbReference type="NCBI Taxonomy" id="659243"/>
    <lineage>
        <taxon>Bacteria</taxon>
        <taxon>Bacillati</taxon>
        <taxon>Bacillota</taxon>
        <taxon>Bacilli</taxon>
        <taxon>Bacillales</taxon>
        <taxon>Bacillaceae</taxon>
        <taxon>Bacillus</taxon>
        <taxon>Bacillus amyloliquefaciens group</taxon>
    </lineage>
</organism>
<dbReference type="Proteomes" id="UP000234366">
    <property type="component" value="Chromosome"/>
</dbReference>
<evidence type="ECO:0000313" key="1">
    <source>
        <dbReference type="EMBL" id="AUJ75502.1"/>
    </source>
</evidence>
<dbReference type="KEGG" id="bsia:CWD84_01030"/>
<gene>
    <name evidence="1" type="ORF">CWD84_01030</name>
</gene>
<protein>
    <submittedName>
        <fullName evidence="1">Uncharacterized protein</fullName>
    </submittedName>
</protein>
<accession>A0AAI8HK50</accession>
<dbReference type="AlphaFoldDB" id="A0AAI8HK50"/>
<name>A0AAI8HK50_9BACI</name>